<dbReference type="EMBL" id="JAMYWD010000010">
    <property type="protein sequence ID" value="KAJ4959449.1"/>
    <property type="molecule type" value="Genomic_DNA"/>
</dbReference>
<comment type="caution">
    <text evidence="2">The sequence shown here is derived from an EMBL/GenBank/DDBJ whole genome shotgun (WGS) entry which is preliminary data.</text>
</comment>
<dbReference type="AlphaFoldDB" id="A0A9Q0K0L8"/>
<keyword evidence="3" id="KW-1185">Reference proteome</keyword>
<gene>
    <name evidence="2" type="ORF">NE237_026560</name>
</gene>
<dbReference type="PANTHER" id="PTHR33476">
    <property type="entry name" value="EMB|CAB62613.1"/>
    <property type="match status" value="1"/>
</dbReference>
<dbReference type="GO" id="GO:0008356">
    <property type="term" value="P:asymmetric cell division"/>
    <property type="evidence" value="ECO:0007669"/>
    <property type="project" value="InterPro"/>
</dbReference>
<name>A0A9Q0K0L8_9MAGN</name>
<accession>A0A9Q0K0L8</accession>
<dbReference type="OrthoDB" id="1916242at2759"/>
<dbReference type="PANTHER" id="PTHR33476:SF22">
    <property type="entry name" value="PROTEIN POLAR LOCALIZATION DURING ASYMMETRIC DIVISION AND REDISTRIBUTION"/>
    <property type="match status" value="1"/>
</dbReference>
<reference evidence="2" key="1">
    <citation type="journal article" date="2023" name="Plant J.">
        <title>The genome of the king protea, Protea cynaroides.</title>
        <authorList>
            <person name="Chang J."/>
            <person name="Duong T.A."/>
            <person name="Schoeman C."/>
            <person name="Ma X."/>
            <person name="Roodt D."/>
            <person name="Barker N."/>
            <person name="Li Z."/>
            <person name="Van de Peer Y."/>
            <person name="Mizrachi E."/>
        </authorList>
    </citation>
    <scope>NUCLEOTIDE SEQUENCE</scope>
    <source>
        <tissue evidence="2">Young leaves</tissue>
    </source>
</reference>
<dbReference type="Proteomes" id="UP001141806">
    <property type="component" value="Unassembled WGS sequence"/>
</dbReference>
<feature type="region of interest" description="Disordered" evidence="1">
    <location>
        <begin position="143"/>
        <end position="171"/>
    </location>
</feature>
<dbReference type="InterPro" id="IPR040348">
    <property type="entry name" value="POLAR-like"/>
</dbReference>
<evidence type="ECO:0000313" key="3">
    <source>
        <dbReference type="Proteomes" id="UP001141806"/>
    </source>
</evidence>
<feature type="compositionally biased region" description="Basic and acidic residues" evidence="1">
    <location>
        <begin position="143"/>
        <end position="152"/>
    </location>
</feature>
<evidence type="ECO:0000256" key="1">
    <source>
        <dbReference type="SAM" id="MobiDB-lite"/>
    </source>
</evidence>
<evidence type="ECO:0000313" key="2">
    <source>
        <dbReference type="EMBL" id="KAJ4959449.1"/>
    </source>
</evidence>
<sequence>MESLRYSQRREISWSHGKSGLTLRFLSLLWLPNFKFVQSGSLLMCMHRLKEERKFKNLSSSIVRILRESLISSTATKKKDNNKMDRKRRVRGCSGDSLCLSPKWVLFRCLFFLKRRSGEPSNSRTRVILLSGTGEVRSNECERTRENERKSVDGSLLLRSPKDGGKGDSSLSVVEKPMRIAETVDSSGRLKKELSFNVGLGVGLAFVIASSRSEFQKMMELRTQMEMLIKEIKDGMQRKNVSSVESDSNNNLSCSPRDFNEVGNTGYHLAIQNHLSSNHFPDAAITMDCSQLPKCDVQQTEGCSVGIDQLEAELEAEIKHLQSSLCSEDLPKNLQPQWEGVRICFEKADESQDADSTEHQGVCPLELERRLHQLLESRQQEQITELVFALDCAKHKLLEKEMEISWWKDTARLISHHVPPVVRTCR</sequence>
<organism evidence="2 3">
    <name type="scientific">Protea cynaroides</name>
    <dbReference type="NCBI Taxonomy" id="273540"/>
    <lineage>
        <taxon>Eukaryota</taxon>
        <taxon>Viridiplantae</taxon>
        <taxon>Streptophyta</taxon>
        <taxon>Embryophyta</taxon>
        <taxon>Tracheophyta</taxon>
        <taxon>Spermatophyta</taxon>
        <taxon>Magnoliopsida</taxon>
        <taxon>Proteales</taxon>
        <taxon>Proteaceae</taxon>
        <taxon>Protea</taxon>
    </lineage>
</organism>
<proteinExistence type="predicted"/>
<protein>
    <submittedName>
        <fullName evidence="2">Uncharacterized protein</fullName>
    </submittedName>
</protein>